<comment type="caution">
    <text evidence="1">The sequence shown here is derived from an EMBL/GenBank/DDBJ whole genome shotgun (WGS) entry which is preliminary data.</text>
</comment>
<gene>
    <name evidence="1" type="ORF">CYNAS_LOCUS15142</name>
</gene>
<sequence length="130" mass="14742">MQPGSLSMFGIDHLILEESIQDLKMKAPSIHDSCWLLSERRISHLVYSMKKARSKVFNLNVFVQGLSLMPWKIMKLPMRKAQQIKGGFVRPQMPDTSARLIRTHLIVIAAGFVCRSAMHSLAVDKLLPNN</sequence>
<name>A0AA36H345_CYLNA</name>
<dbReference type="AlphaFoldDB" id="A0AA36H345"/>
<keyword evidence="2" id="KW-1185">Reference proteome</keyword>
<dbReference type="Proteomes" id="UP001176961">
    <property type="component" value="Unassembled WGS sequence"/>
</dbReference>
<dbReference type="EMBL" id="CATQJL010000305">
    <property type="protein sequence ID" value="CAJ0603159.1"/>
    <property type="molecule type" value="Genomic_DNA"/>
</dbReference>
<evidence type="ECO:0000313" key="1">
    <source>
        <dbReference type="EMBL" id="CAJ0603159.1"/>
    </source>
</evidence>
<evidence type="ECO:0000313" key="2">
    <source>
        <dbReference type="Proteomes" id="UP001176961"/>
    </source>
</evidence>
<organism evidence="1 2">
    <name type="scientific">Cylicocyclus nassatus</name>
    <name type="common">Nematode worm</name>
    <dbReference type="NCBI Taxonomy" id="53992"/>
    <lineage>
        <taxon>Eukaryota</taxon>
        <taxon>Metazoa</taxon>
        <taxon>Ecdysozoa</taxon>
        <taxon>Nematoda</taxon>
        <taxon>Chromadorea</taxon>
        <taxon>Rhabditida</taxon>
        <taxon>Rhabditina</taxon>
        <taxon>Rhabditomorpha</taxon>
        <taxon>Strongyloidea</taxon>
        <taxon>Strongylidae</taxon>
        <taxon>Cylicocyclus</taxon>
    </lineage>
</organism>
<proteinExistence type="predicted"/>
<accession>A0AA36H345</accession>
<protein>
    <submittedName>
        <fullName evidence="1">Uncharacterized protein</fullName>
    </submittedName>
</protein>
<reference evidence="1" key="1">
    <citation type="submission" date="2023-07" db="EMBL/GenBank/DDBJ databases">
        <authorList>
            <consortium name="CYATHOMIX"/>
        </authorList>
    </citation>
    <scope>NUCLEOTIDE SEQUENCE</scope>
    <source>
        <strain evidence="1">N/A</strain>
    </source>
</reference>